<feature type="region of interest" description="Disordered" evidence="1">
    <location>
        <begin position="1"/>
        <end position="79"/>
    </location>
</feature>
<gene>
    <name evidence="2" type="ORF">N7492_003314</name>
</gene>
<keyword evidence="3" id="KW-1185">Reference proteome</keyword>
<protein>
    <recommendedName>
        <fullName evidence="4">Glycine zipper 2TM domain-containing protein</fullName>
    </recommendedName>
</protein>
<dbReference type="EMBL" id="JAPQKO010000002">
    <property type="protein sequence ID" value="KAJ5180104.1"/>
    <property type="molecule type" value="Genomic_DNA"/>
</dbReference>
<organism evidence="2 3">
    <name type="scientific">Penicillium capsulatum</name>
    <dbReference type="NCBI Taxonomy" id="69766"/>
    <lineage>
        <taxon>Eukaryota</taxon>
        <taxon>Fungi</taxon>
        <taxon>Dikarya</taxon>
        <taxon>Ascomycota</taxon>
        <taxon>Pezizomycotina</taxon>
        <taxon>Eurotiomycetes</taxon>
        <taxon>Eurotiomycetidae</taxon>
        <taxon>Eurotiales</taxon>
        <taxon>Aspergillaceae</taxon>
        <taxon>Penicillium</taxon>
    </lineage>
</organism>
<dbReference type="PANTHER" id="PTHR37014">
    <property type="entry name" value="EXPRESSION LETHALITY PROTEIN HEL10, PUTATIVE (AFU_ORTHOLOGUE AFUA_1G06580)-RELATED"/>
    <property type="match status" value="1"/>
</dbReference>
<evidence type="ECO:0000313" key="3">
    <source>
        <dbReference type="Proteomes" id="UP001146351"/>
    </source>
</evidence>
<feature type="compositionally biased region" description="Polar residues" evidence="1">
    <location>
        <begin position="1"/>
        <end position="16"/>
    </location>
</feature>
<accession>A0A9W9IJD0</accession>
<evidence type="ECO:0008006" key="4">
    <source>
        <dbReference type="Google" id="ProtNLM"/>
    </source>
</evidence>
<dbReference type="Proteomes" id="UP001146351">
    <property type="component" value="Unassembled WGS sequence"/>
</dbReference>
<dbReference type="PANTHER" id="PTHR37014:SF10">
    <property type="entry name" value="RICH PROTEIN MS8, PUTATIVE (AFU_ORTHOLOGUE AFUA_7G05650)-RELATED"/>
    <property type="match status" value="1"/>
</dbReference>
<reference evidence="2" key="1">
    <citation type="submission" date="2022-11" db="EMBL/GenBank/DDBJ databases">
        <authorList>
            <person name="Petersen C."/>
        </authorList>
    </citation>
    <scope>NUCLEOTIDE SEQUENCE</scope>
    <source>
        <strain evidence="2">IBT 21917</strain>
    </source>
</reference>
<reference evidence="2" key="2">
    <citation type="journal article" date="2023" name="IMA Fungus">
        <title>Comparative genomic study of the Penicillium genus elucidates a diverse pangenome and 15 lateral gene transfer events.</title>
        <authorList>
            <person name="Petersen C."/>
            <person name="Sorensen T."/>
            <person name="Nielsen M.R."/>
            <person name="Sondergaard T.E."/>
            <person name="Sorensen J.L."/>
            <person name="Fitzpatrick D.A."/>
            <person name="Frisvad J.C."/>
            <person name="Nielsen K.L."/>
        </authorList>
    </citation>
    <scope>NUCLEOTIDE SEQUENCE</scope>
    <source>
        <strain evidence="2">IBT 21917</strain>
    </source>
</reference>
<sequence length="119" mass="12443">MSNYDMNTQQQQSQGYYPSENGYGQPYGQQYSQPSYPPYEQYPTETNQYQNQAPGANADYYNGSSMSESGTDDEKGLGSTIVGGAAGGYAAHHFGGGKMGTLAGAALGAAGMNAATHAM</sequence>
<name>A0A9W9IJD0_9EURO</name>
<proteinExistence type="predicted"/>
<evidence type="ECO:0000313" key="2">
    <source>
        <dbReference type="EMBL" id="KAJ5180104.1"/>
    </source>
</evidence>
<evidence type="ECO:0000256" key="1">
    <source>
        <dbReference type="SAM" id="MobiDB-lite"/>
    </source>
</evidence>
<dbReference type="AlphaFoldDB" id="A0A9W9IJD0"/>
<comment type="caution">
    <text evidence="2">The sequence shown here is derived from an EMBL/GenBank/DDBJ whole genome shotgun (WGS) entry which is preliminary data.</text>
</comment>
<feature type="compositionally biased region" description="Low complexity" evidence="1">
    <location>
        <begin position="23"/>
        <end position="46"/>
    </location>
</feature>